<dbReference type="Proteomes" id="UP000322981">
    <property type="component" value="Unassembled WGS sequence"/>
</dbReference>
<protein>
    <submittedName>
        <fullName evidence="1">Glycosyltransferase</fullName>
    </submittedName>
</protein>
<dbReference type="SUPFAM" id="SSF53756">
    <property type="entry name" value="UDP-Glycosyltransferase/glycogen phosphorylase"/>
    <property type="match status" value="1"/>
</dbReference>
<dbReference type="EMBL" id="VWXX01000036">
    <property type="protein sequence ID" value="KAA6183160.1"/>
    <property type="molecule type" value="Genomic_DNA"/>
</dbReference>
<proteinExistence type="predicted"/>
<accession>A0A5M8FGV4</accession>
<reference evidence="1 2" key="1">
    <citation type="submission" date="2019-09" db="EMBL/GenBank/DDBJ databases">
        <title>Whole-genome sequence of the purple sulfur bacterium Thiohalocapsa marina DSM 19078.</title>
        <authorList>
            <person name="Kyndt J.A."/>
            <person name="Meyer T.E."/>
        </authorList>
    </citation>
    <scope>NUCLEOTIDE SEQUENCE [LARGE SCALE GENOMIC DNA]</scope>
    <source>
        <strain evidence="1 2">DSM 19078</strain>
    </source>
</reference>
<dbReference type="GO" id="GO:0016740">
    <property type="term" value="F:transferase activity"/>
    <property type="evidence" value="ECO:0007669"/>
    <property type="project" value="UniProtKB-KW"/>
</dbReference>
<dbReference type="AlphaFoldDB" id="A0A5M8FGV4"/>
<evidence type="ECO:0000313" key="1">
    <source>
        <dbReference type="EMBL" id="KAA6183160.1"/>
    </source>
</evidence>
<dbReference type="Gene3D" id="3.40.50.2000">
    <property type="entry name" value="Glycogen Phosphorylase B"/>
    <property type="match status" value="1"/>
</dbReference>
<name>A0A5M8FGV4_9GAMM</name>
<evidence type="ECO:0000313" key="2">
    <source>
        <dbReference type="Proteomes" id="UP000322981"/>
    </source>
</evidence>
<keyword evidence="1" id="KW-0808">Transferase</keyword>
<keyword evidence="2" id="KW-1185">Reference proteome</keyword>
<comment type="caution">
    <text evidence="1">The sequence shown here is derived from an EMBL/GenBank/DDBJ whole genome shotgun (WGS) entry which is preliminary data.</text>
</comment>
<sequence length="330" mass="38039">MLSRASRVIKRLIQGDALPAYILYKDPAVVVSYFEDFVTHRDAMLGALAGFKPHLLFQFGWHRETPERADEVAREAAEVTRLRPDAEMIFLCNSEREVELISGVGLRAEFCHQNAFLDERRYRILARPLRYDAIYLARITPFKRHHLALQIPSLRLIGDHSPQETDYFNQVMRQFPHASWKRKVFSPFVSRALCEARCGLCLSAEEGAMFVSAEYLLCGRPVVSTRNLGGRDAFFEPDYAYIAEDSAESVRDGVEAMKQCPVPADEIRRRTIEKFQPHRQRLIAILQDISDLAGVQRDVAAEWPDYFTHKLGLRCFNGPRVRLTRLLRKR</sequence>
<gene>
    <name evidence="1" type="ORF">F2Q65_16355</name>
</gene>
<dbReference type="RefSeq" id="WP_150094480.1">
    <property type="nucleotide sequence ID" value="NZ_VWXX01000036.1"/>
</dbReference>
<organism evidence="1 2">
    <name type="scientific">Thiohalocapsa marina</name>
    <dbReference type="NCBI Taxonomy" id="424902"/>
    <lineage>
        <taxon>Bacteria</taxon>
        <taxon>Pseudomonadati</taxon>
        <taxon>Pseudomonadota</taxon>
        <taxon>Gammaproteobacteria</taxon>
        <taxon>Chromatiales</taxon>
        <taxon>Chromatiaceae</taxon>
        <taxon>Thiohalocapsa</taxon>
    </lineage>
</organism>
<dbReference type="OrthoDB" id="7057294at2"/>